<dbReference type="PANTHER" id="PTHR45792:SF8">
    <property type="entry name" value="DIACYLGLYCEROL LIPASE-ALPHA"/>
    <property type="match status" value="1"/>
</dbReference>
<dbReference type="OrthoDB" id="438440at2759"/>
<evidence type="ECO:0000256" key="5">
    <source>
        <dbReference type="ARBA" id="ARBA00022692"/>
    </source>
</evidence>
<dbReference type="InterPro" id="IPR002921">
    <property type="entry name" value="Fungal_lipase-type"/>
</dbReference>
<feature type="domain" description="Fungal lipase-type" evidence="16">
    <location>
        <begin position="417"/>
        <end position="572"/>
    </location>
</feature>
<dbReference type="InterPro" id="IPR029058">
    <property type="entry name" value="AB_hydrolase_fold"/>
</dbReference>
<dbReference type="GO" id="GO:0005886">
    <property type="term" value="C:plasma membrane"/>
    <property type="evidence" value="ECO:0007669"/>
    <property type="project" value="UniProtKB-SubCell"/>
</dbReference>
<dbReference type="Proteomes" id="UP000030745">
    <property type="component" value="Unassembled WGS sequence"/>
</dbReference>
<dbReference type="GO" id="GO:0016298">
    <property type="term" value="F:lipase activity"/>
    <property type="evidence" value="ECO:0007669"/>
    <property type="project" value="TreeGrafter"/>
</dbReference>
<keyword evidence="3" id="KW-1003">Cell membrane</keyword>
<dbReference type="Pfam" id="PF01764">
    <property type="entry name" value="Lipase_3"/>
    <property type="match status" value="1"/>
</dbReference>
<sequence>MPALVLFGRRSRIGSDDFFCPALLQLIFQIPFVLTAVLFVSSYRRCSTMQLHNLSGFPFWFVLLAIPIHGFMMFMNILELHVASQGTIIRHESRVLMKPLIMVHFVWAVVMAVYGTVGLVFHYRGELCWPDSNFVLVIALGLLVNVLGMQIFACCIIGGTPVHRRRRLSSGNLRRDLSRNEELDLLHGIDDPNLPNSDLYIPHQEKWEQRCHQCCGCIQCFTCGLFGGGGTRTDAMSVVASVFARFFYGSPDLVFSDIIAGFILLGAVQYHETNTATEHLTMRELRASRHLLASASSTIDFDLVSMEEAVRPLDQTNEALDAAVIELAHYSKYAIGIYGWMLYVWSHPWRGCPQLLFSCVKRHRSYVHGDNWLHLHQAALQLETSAAAADIVYADFSNSVCKPAYCVMLDHEKQSVVVAIRGTLSLEDCLTDAIAYGHSMDDVAAKYNCAGRGAFAHQGMLQCAEHIMDELARLRVLDMLLNPDAAPVPEPLAVNECYPGTYASYSLIVTGHSLGAATAALLSIFLKPKYPRVRCLAFSPPGCLMSPSLAQASATFITSVVLGKDIIARASLLSMQDLRDEVLELIGRSKVSKAAIMRQALSWKNPRDLLHAADDVATSSFTTQLTNYKSMLQQIQDHEPIHEMWLPGRVVHLKRQVRSQKRGFCMCCRPGTGICCTDRTDYDCAWSDATKFLKIYVSRTMLDDHFPDKVHAVLQDLAKTKKQT</sequence>
<keyword evidence="12 15" id="KW-0472">Membrane</keyword>
<dbReference type="AlphaFoldDB" id="A0A067CR44"/>
<evidence type="ECO:0000259" key="16">
    <source>
        <dbReference type="Pfam" id="PF01764"/>
    </source>
</evidence>
<dbReference type="RefSeq" id="XP_012197566.1">
    <property type="nucleotide sequence ID" value="XM_012342176.1"/>
</dbReference>
<keyword evidence="18" id="KW-1185">Reference proteome</keyword>
<dbReference type="InterPro" id="IPR052214">
    <property type="entry name" value="DAG_Lipase-Related"/>
</dbReference>
<keyword evidence="7" id="KW-0378">Hydrolase</keyword>
<comment type="subcellular location">
    <subcellularLocation>
        <location evidence="2">Cell membrane</location>
        <topology evidence="2">Multi-pass membrane protein</topology>
    </subcellularLocation>
</comment>
<protein>
    <recommendedName>
        <fullName evidence="14">sn-1-specific diacylglycerol lipase</fullName>
        <ecNumber evidence="14">3.1.1.116</ecNumber>
    </recommendedName>
</protein>
<comment type="catalytic activity">
    <reaction evidence="13">
        <text>a 1,2-diacyl-sn-glycerol + H2O = a 2-acylglycerol + a fatty acid + H(+)</text>
        <dbReference type="Rhea" id="RHEA:33275"/>
        <dbReference type="ChEBI" id="CHEBI:15377"/>
        <dbReference type="ChEBI" id="CHEBI:15378"/>
        <dbReference type="ChEBI" id="CHEBI:17389"/>
        <dbReference type="ChEBI" id="CHEBI:17815"/>
        <dbReference type="ChEBI" id="CHEBI:28868"/>
        <dbReference type="EC" id="3.1.1.116"/>
    </reaction>
    <physiologicalReaction direction="left-to-right" evidence="13">
        <dbReference type="Rhea" id="RHEA:33276"/>
    </physiologicalReaction>
</comment>
<gene>
    <name evidence="17" type="ORF">SPRG_03598</name>
</gene>
<feature type="transmembrane region" description="Helical" evidence="15">
    <location>
        <begin position="253"/>
        <end position="271"/>
    </location>
</feature>
<keyword evidence="5 15" id="KW-0812">Transmembrane</keyword>
<dbReference type="OMA" id="YCMVAPE"/>
<dbReference type="Gene3D" id="3.40.50.1820">
    <property type="entry name" value="alpha/beta hydrolase"/>
    <property type="match status" value="1"/>
</dbReference>
<dbReference type="GO" id="GO:0016042">
    <property type="term" value="P:lipid catabolic process"/>
    <property type="evidence" value="ECO:0007669"/>
    <property type="project" value="UniProtKB-KW"/>
</dbReference>
<feature type="transmembrane region" description="Helical" evidence="15">
    <location>
        <begin position="99"/>
        <end position="122"/>
    </location>
</feature>
<dbReference type="GO" id="GO:0046872">
    <property type="term" value="F:metal ion binding"/>
    <property type="evidence" value="ECO:0007669"/>
    <property type="project" value="UniProtKB-KW"/>
</dbReference>
<feature type="transmembrane region" description="Helical" evidence="15">
    <location>
        <begin position="18"/>
        <end position="39"/>
    </location>
</feature>
<evidence type="ECO:0000256" key="12">
    <source>
        <dbReference type="ARBA" id="ARBA00023136"/>
    </source>
</evidence>
<dbReference type="KEGG" id="spar:SPRG_03598"/>
<dbReference type="EMBL" id="KK583197">
    <property type="protein sequence ID" value="KDO31680.1"/>
    <property type="molecule type" value="Genomic_DNA"/>
</dbReference>
<dbReference type="EC" id="3.1.1.116" evidence="14"/>
<evidence type="ECO:0000256" key="13">
    <source>
        <dbReference type="ARBA" id="ARBA00024531"/>
    </source>
</evidence>
<evidence type="ECO:0000256" key="1">
    <source>
        <dbReference type="ARBA" id="ARBA00001913"/>
    </source>
</evidence>
<keyword evidence="9" id="KW-0442">Lipid degradation</keyword>
<reference evidence="17 18" key="1">
    <citation type="journal article" date="2013" name="PLoS Genet.">
        <title>Distinctive expansion of potential virulence genes in the genome of the oomycete fish pathogen Saprolegnia parasitica.</title>
        <authorList>
            <person name="Jiang R.H."/>
            <person name="de Bruijn I."/>
            <person name="Haas B.J."/>
            <person name="Belmonte R."/>
            <person name="Lobach L."/>
            <person name="Christie J."/>
            <person name="van den Ackerveken G."/>
            <person name="Bottin A."/>
            <person name="Bulone V."/>
            <person name="Diaz-Moreno S.M."/>
            <person name="Dumas B."/>
            <person name="Fan L."/>
            <person name="Gaulin E."/>
            <person name="Govers F."/>
            <person name="Grenville-Briggs L.J."/>
            <person name="Horner N.R."/>
            <person name="Levin J.Z."/>
            <person name="Mammella M."/>
            <person name="Meijer H.J."/>
            <person name="Morris P."/>
            <person name="Nusbaum C."/>
            <person name="Oome S."/>
            <person name="Phillips A.J."/>
            <person name="van Rooyen D."/>
            <person name="Rzeszutek E."/>
            <person name="Saraiva M."/>
            <person name="Secombes C.J."/>
            <person name="Seidl M.F."/>
            <person name="Snel B."/>
            <person name="Stassen J.H."/>
            <person name="Sykes S."/>
            <person name="Tripathy S."/>
            <person name="van den Berg H."/>
            <person name="Vega-Arreguin J.C."/>
            <person name="Wawra S."/>
            <person name="Young S.K."/>
            <person name="Zeng Q."/>
            <person name="Dieguez-Uribeondo J."/>
            <person name="Russ C."/>
            <person name="Tyler B.M."/>
            <person name="van West P."/>
        </authorList>
    </citation>
    <scope>NUCLEOTIDE SEQUENCE [LARGE SCALE GENOMIC DNA]</scope>
    <source>
        <strain evidence="17 18">CBS 223.65</strain>
    </source>
</reference>
<evidence type="ECO:0000256" key="9">
    <source>
        <dbReference type="ARBA" id="ARBA00022963"/>
    </source>
</evidence>
<comment type="cofactor">
    <cofactor evidence="1">
        <name>Ca(2+)</name>
        <dbReference type="ChEBI" id="CHEBI:29108"/>
    </cofactor>
</comment>
<dbReference type="VEuPathDB" id="FungiDB:SPRG_03598"/>
<evidence type="ECO:0000256" key="11">
    <source>
        <dbReference type="ARBA" id="ARBA00023098"/>
    </source>
</evidence>
<accession>A0A067CR44</accession>
<evidence type="ECO:0000256" key="14">
    <source>
        <dbReference type="ARBA" id="ARBA00026104"/>
    </source>
</evidence>
<evidence type="ECO:0000256" key="6">
    <source>
        <dbReference type="ARBA" id="ARBA00022723"/>
    </source>
</evidence>
<dbReference type="SUPFAM" id="SSF53474">
    <property type="entry name" value="alpha/beta-Hydrolases"/>
    <property type="match status" value="1"/>
</dbReference>
<keyword evidence="11" id="KW-0443">Lipid metabolism</keyword>
<organism evidence="17 18">
    <name type="scientific">Saprolegnia parasitica (strain CBS 223.65)</name>
    <dbReference type="NCBI Taxonomy" id="695850"/>
    <lineage>
        <taxon>Eukaryota</taxon>
        <taxon>Sar</taxon>
        <taxon>Stramenopiles</taxon>
        <taxon>Oomycota</taxon>
        <taxon>Saprolegniomycetes</taxon>
        <taxon>Saprolegniales</taxon>
        <taxon>Saprolegniaceae</taxon>
        <taxon>Saprolegnia</taxon>
    </lineage>
</organism>
<name>A0A067CR44_SAPPC</name>
<evidence type="ECO:0000256" key="15">
    <source>
        <dbReference type="SAM" id="Phobius"/>
    </source>
</evidence>
<evidence type="ECO:0000313" key="17">
    <source>
        <dbReference type="EMBL" id="KDO31680.1"/>
    </source>
</evidence>
<evidence type="ECO:0000256" key="3">
    <source>
        <dbReference type="ARBA" id="ARBA00022475"/>
    </source>
</evidence>
<proteinExistence type="predicted"/>
<feature type="transmembrane region" description="Helical" evidence="15">
    <location>
        <begin position="59"/>
        <end position="78"/>
    </location>
</feature>
<feature type="transmembrane region" description="Helical" evidence="15">
    <location>
        <begin position="134"/>
        <end position="159"/>
    </location>
</feature>
<evidence type="ECO:0000256" key="7">
    <source>
        <dbReference type="ARBA" id="ARBA00022801"/>
    </source>
</evidence>
<evidence type="ECO:0000256" key="4">
    <source>
        <dbReference type="ARBA" id="ARBA00022553"/>
    </source>
</evidence>
<evidence type="ECO:0000256" key="2">
    <source>
        <dbReference type="ARBA" id="ARBA00004651"/>
    </source>
</evidence>
<keyword evidence="6" id="KW-0479">Metal-binding</keyword>
<dbReference type="CDD" id="cd00519">
    <property type="entry name" value="Lipase_3"/>
    <property type="match status" value="1"/>
</dbReference>
<evidence type="ECO:0000256" key="10">
    <source>
        <dbReference type="ARBA" id="ARBA00022989"/>
    </source>
</evidence>
<evidence type="ECO:0000313" key="18">
    <source>
        <dbReference type="Proteomes" id="UP000030745"/>
    </source>
</evidence>
<keyword evidence="10 15" id="KW-1133">Transmembrane helix</keyword>
<keyword evidence="4" id="KW-0597">Phosphoprotein</keyword>
<dbReference type="GeneID" id="24126090"/>
<dbReference type="PANTHER" id="PTHR45792">
    <property type="entry name" value="DIACYLGLYCEROL LIPASE HOMOLOG-RELATED"/>
    <property type="match status" value="1"/>
</dbReference>
<evidence type="ECO:0000256" key="8">
    <source>
        <dbReference type="ARBA" id="ARBA00022837"/>
    </source>
</evidence>
<keyword evidence="8" id="KW-0106">Calcium</keyword>